<sequence length="722" mass="81755">MASCLVPDFPAVMMALEHLGELDRRLREEKVPFSPEAGHHLKEIAAAVTKLEASRRSAHEQLEVETIENGKVRHQLRKAQDEISRDIMADVAAARESNAKELEGLRADLNGVSELHRAAASRQEDLVRQNAALRPERERLKAKHEGDMAVLNRQTGLRLGGRVRLGRTSDRAEEVKARVAAAERDAAALRRDAARERETFDEAKGRLLGEMERAKEERLQQRRENARKKKELDRGALLQLDTDDRLAELTHRSAQLGRAVERLTASREQHERQLTEAAQDRRDAARQKESREGELCALRRHYETTGQRLQEDLILVDRDLDEGRAAGGVRRERLADVAESFEARRREEDEARSLYLNVSRRLDRSTLRLEDRLASIARHRVEAREMEEETGRLLETDVLNRALFLEGREKLRRRTEVELRNTEGAEEEKGSAGASPAGSEAGAGGARGARGRYRELCREEVTLRRSLTSNDDEVDLLDGQVTRAARDLVQTESGYGGEMERLAGDTERVLKESEAKERELGEREATLGEAQARFDQEESTLRGLERLIARLKEEKSHLERSTEDLRENTGNLQRPREEMKAALEATRARHRGLLVSQASELRAVEAGIGDGGRKLEQVSMENSRMRLSILRMKEDIADARKDKEGSRKRIMALREEERALFERVLQGWREDLLVTGEGRDGNRHLLEAFGGVLGQLGNKGVQFESVNACVQQLLLHISKLGY</sequence>
<feature type="region of interest" description="Disordered" evidence="1">
    <location>
        <begin position="262"/>
        <end position="290"/>
    </location>
</feature>
<dbReference type="AlphaFoldDB" id="A0AA47MEM1"/>
<accession>A0AA47MEM1</accession>
<dbReference type="PANTHER" id="PTHR35347">
    <property type="entry name" value="COILED-COIL DOMAIN-CONTAINING PROTEIN 175"/>
    <property type="match status" value="1"/>
</dbReference>
<comment type="caution">
    <text evidence="2">The sequence shown here is derived from an EMBL/GenBank/DDBJ whole genome shotgun (WGS) entry which is preliminary data.</text>
</comment>
<keyword evidence="3" id="KW-1185">Reference proteome</keyword>
<evidence type="ECO:0000313" key="2">
    <source>
        <dbReference type="EMBL" id="KAK0138730.1"/>
    </source>
</evidence>
<name>A0AA47MEM1_MERPO</name>
<organism evidence="2 3">
    <name type="scientific">Merluccius polli</name>
    <name type="common">Benguela hake</name>
    <name type="synonym">Merluccius cadenati</name>
    <dbReference type="NCBI Taxonomy" id="89951"/>
    <lineage>
        <taxon>Eukaryota</taxon>
        <taxon>Metazoa</taxon>
        <taxon>Chordata</taxon>
        <taxon>Craniata</taxon>
        <taxon>Vertebrata</taxon>
        <taxon>Euteleostomi</taxon>
        <taxon>Actinopterygii</taxon>
        <taxon>Neopterygii</taxon>
        <taxon>Teleostei</taxon>
        <taxon>Neoteleostei</taxon>
        <taxon>Acanthomorphata</taxon>
        <taxon>Zeiogadaria</taxon>
        <taxon>Gadariae</taxon>
        <taxon>Gadiformes</taxon>
        <taxon>Gadoidei</taxon>
        <taxon>Merlucciidae</taxon>
        <taxon>Merluccius</taxon>
    </lineage>
</organism>
<reference evidence="2" key="1">
    <citation type="journal article" date="2023" name="Front. Mar. Sci.">
        <title>A new Merluccius polli reference genome to investigate the effects of global change in West African waters.</title>
        <authorList>
            <person name="Mateo J.L."/>
            <person name="Blanco-Fernandez C."/>
            <person name="Garcia-Vazquez E."/>
            <person name="Machado-Schiaffino G."/>
        </authorList>
    </citation>
    <scope>NUCLEOTIDE SEQUENCE</scope>
    <source>
        <strain evidence="2">C29</strain>
        <tissue evidence="2">Fin</tissue>
    </source>
</reference>
<evidence type="ECO:0000313" key="3">
    <source>
        <dbReference type="Proteomes" id="UP001174136"/>
    </source>
</evidence>
<feature type="region of interest" description="Disordered" evidence="1">
    <location>
        <begin position="556"/>
        <end position="576"/>
    </location>
</feature>
<protein>
    <submittedName>
        <fullName evidence="2">Coiled-coil domain-containing protein 175</fullName>
    </submittedName>
</protein>
<proteinExistence type="predicted"/>
<feature type="compositionally biased region" description="Basic and acidic residues" evidence="1">
    <location>
        <begin position="556"/>
        <end position="567"/>
    </location>
</feature>
<dbReference type="EMBL" id="JAOPHQ010004578">
    <property type="protein sequence ID" value="KAK0138730.1"/>
    <property type="molecule type" value="Genomic_DNA"/>
</dbReference>
<dbReference type="InterPro" id="IPR038834">
    <property type="entry name" value="CCDC175"/>
</dbReference>
<dbReference type="PANTHER" id="PTHR35347:SF1">
    <property type="entry name" value="COILED-COIL DOMAIN-CONTAINING PROTEIN 175"/>
    <property type="match status" value="1"/>
</dbReference>
<feature type="compositionally biased region" description="Low complexity" evidence="1">
    <location>
        <begin position="431"/>
        <end position="440"/>
    </location>
</feature>
<evidence type="ECO:0000256" key="1">
    <source>
        <dbReference type="SAM" id="MobiDB-lite"/>
    </source>
</evidence>
<feature type="region of interest" description="Disordered" evidence="1">
    <location>
        <begin position="416"/>
        <end position="450"/>
    </location>
</feature>
<gene>
    <name evidence="2" type="primary">CCDC175</name>
    <name evidence="2" type="ORF">N1851_024739</name>
</gene>
<dbReference type="Proteomes" id="UP001174136">
    <property type="component" value="Unassembled WGS sequence"/>
</dbReference>
<feature type="compositionally biased region" description="Basic and acidic residues" evidence="1">
    <location>
        <begin position="416"/>
        <end position="430"/>
    </location>
</feature>